<keyword evidence="1" id="KW-0812">Transmembrane</keyword>
<organism evidence="2 3">
    <name type="scientific">Polyporus arcularius HHB13444</name>
    <dbReference type="NCBI Taxonomy" id="1314778"/>
    <lineage>
        <taxon>Eukaryota</taxon>
        <taxon>Fungi</taxon>
        <taxon>Dikarya</taxon>
        <taxon>Basidiomycota</taxon>
        <taxon>Agaricomycotina</taxon>
        <taxon>Agaricomycetes</taxon>
        <taxon>Polyporales</taxon>
        <taxon>Polyporaceae</taxon>
        <taxon>Polyporus</taxon>
    </lineage>
</organism>
<accession>A0A5C3PE40</accession>
<name>A0A5C3PE40_9APHY</name>
<evidence type="ECO:0000256" key="1">
    <source>
        <dbReference type="SAM" id="Phobius"/>
    </source>
</evidence>
<reference evidence="2 3" key="1">
    <citation type="journal article" date="2019" name="Nat. Ecol. Evol.">
        <title>Megaphylogeny resolves global patterns of mushroom evolution.</title>
        <authorList>
            <person name="Varga T."/>
            <person name="Krizsan K."/>
            <person name="Foldi C."/>
            <person name="Dima B."/>
            <person name="Sanchez-Garcia M."/>
            <person name="Sanchez-Ramirez S."/>
            <person name="Szollosi G.J."/>
            <person name="Szarkandi J.G."/>
            <person name="Papp V."/>
            <person name="Albert L."/>
            <person name="Andreopoulos W."/>
            <person name="Angelini C."/>
            <person name="Antonin V."/>
            <person name="Barry K.W."/>
            <person name="Bougher N.L."/>
            <person name="Buchanan P."/>
            <person name="Buyck B."/>
            <person name="Bense V."/>
            <person name="Catcheside P."/>
            <person name="Chovatia M."/>
            <person name="Cooper J."/>
            <person name="Damon W."/>
            <person name="Desjardin D."/>
            <person name="Finy P."/>
            <person name="Geml J."/>
            <person name="Haridas S."/>
            <person name="Hughes K."/>
            <person name="Justo A."/>
            <person name="Karasinski D."/>
            <person name="Kautmanova I."/>
            <person name="Kiss B."/>
            <person name="Kocsube S."/>
            <person name="Kotiranta H."/>
            <person name="LaButti K.M."/>
            <person name="Lechner B.E."/>
            <person name="Liimatainen K."/>
            <person name="Lipzen A."/>
            <person name="Lukacs Z."/>
            <person name="Mihaltcheva S."/>
            <person name="Morgado L.N."/>
            <person name="Niskanen T."/>
            <person name="Noordeloos M.E."/>
            <person name="Ohm R.A."/>
            <person name="Ortiz-Santana B."/>
            <person name="Ovrebo C."/>
            <person name="Racz N."/>
            <person name="Riley R."/>
            <person name="Savchenko A."/>
            <person name="Shiryaev A."/>
            <person name="Soop K."/>
            <person name="Spirin V."/>
            <person name="Szebenyi C."/>
            <person name="Tomsovsky M."/>
            <person name="Tulloss R.E."/>
            <person name="Uehling J."/>
            <person name="Grigoriev I.V."/>
            <person name="Vagvolgyi C."/>
            <person name="Papp T."/>
            <person name="Martin F.M."/>
            <person name="Miettinen O."/>
            <person name="Hibbett D.S."/>
            <person name="Nagy L.G."/>
        </authorList>
    </citation>
    <scope>NUCLEOTIDE SEQUENCE [LARGE SCALE GENOMIC DNA]</scope>
    <source>
        <strain evidence="2 3">HHB13444</strain>
    </source>
</reference>
<evidence type="ECO:0000313" key="2">
    <source>
        <dbReference type="EMBL" id="TFK87846.1"/>
    </source>
</evidence>
<dbReference type="EMBL" id="ML211136">
    <property type="protein sequence ID" value="TFK87846.1"/>
    <property type="molecule type" value="Genomic_DNA"/>
</dbReference>
<protein>
    <submittedName>
        <fullName evidence="2">Uncharacterized protein</fullName>
    </submittedName>
</protein>
<evidence type="ECO:0000313" key="3">
    <source>
        <dbReference type="Proteomes" id="UP000308197"/>
    </source>
</evidence>
<feature type="transmembrane region" description="Helical" evidence="1">
    <location>
        <begin position="15"/>
        <end position="34"/>
    </location>
</feature>
<keyword evidence="1" id="KW-0472">Membrane</keyword>
<sequence>IVWWRAWVLWPHSRVVRAVCVAMITVTTGSHALRVLPLPPHDSIPPASLFAGDVWGVITVICSLSTNFVATALIGYRAWKHRSLIISTMGKSSGRTQVERTLALLVESGLLYCVIWVSSLLLNDDINRRNCL</sequence>
<feature type="transmembrane region" description="Helical" evidence="1">
    <location>
        <begin position="100"/>
        <end position="122"/>
    </location>
</feature>
<dbReference type="InParanoid" id="A0A5C3PE40"/>
<dbReference type="Proteomes" id="UP000308197">
    <property type="component" value="Unassembled WGS sequence"/>
</dbReference>
<feature type="transmembrane region" description="Helical" evidence="1">
    <location>
        <begin position="54"/>
        <end position="79"/>
    </location>
</feature>
<dbReference type="AlphaFoldDB" id="A0A5C3PE40"/>
<gene>
    <name evidence="2" type="ORF">K466DRAFT_490131</name>
</gene>
<keyword evidence="1" id="KW-1133">Transmembrane helix</keyword>
<keyword evidence="3" id="KW-1185">Reference proteome</keyword>
<proteinExistence type="predicted"/>
<feature type="non-terminal residue" evidence="2">
    <location>
        <position position="1"/>
    </location>
</feature>